<evidence type="ECO:0000313" key="6">
    <source>
        <dbReference type="Proteomes" id="UP001465755"/>
    </source>
</evidence>
<dbReference type="GO" id="GO:0044183">
    <property type="term" value="F:protein folding chaperone"/>
    <property type="evidence" value="ECO:0007669"/>
    <property type="project" value="TreeGrafter"/>
</dbReference>
<dbReference type="CDD" id="cd20267">
    <property type="entry name" value="Complex1_LYR_LYRM7"/>
    <property type="match status" value="1"/>
</dbReference>
<organism evidence="5 6">
    <name type="scientific">Symbiochloris irregularis</name>
    <dbReference type="NCBI Taxonomy" id="706552"/>
    <lineage>
        <taxon>Eukaryota</taxon>
        <taxon>Viridiplantae</taxon>
        <taxon>Chlorophyta</taxon>
        <taxon>core chlorophytes</taxon>
        <taxon>Trebouxiophyceae</taxon>
        <taxon>Trebouxiales</taxon>
        <taxon>Trebouxiaceae</taxon>
        <taxon>Symbiochloris</taxon>
    </lineage>
</organism>
<dbReference type="GO" id="GO:0005759">
    <property type="term" value="C:mitochondrial matrix"/>
    <property type="evidence" value="ECO:0007669"/>
    <property type="project" value="UniProtKB-SubCell"/>
</dbReference>
<comment type="caution">
    <text evidence="5">The sequence shown here is derived from an EMBL/GenBank/DDBJ whole genome shotgun (WGS) entry which is preliminary data.</text>
</comment>
<accession>A0AAW1P073</accession>
<keyword evidence="2" id="KW-0496">Mitochondrion</keyword>
<dbReference type="Pfam" id="PF05347">
    <property type="entry name" value="Complex1_LYR"/>
    <property type="match status" value="1"/>
</dbReference>
<gene>
    <name evidence="5" type="ORF">WJX73_009437</name>
</gene>
<dbReference type="InterPro" id="IPR045298">
    <property type="entry name" value="Complex1_LYR_LYRM7"/>
</dbReference>
<evidence type="ECO:0000256" key="2">
    <source>
        <dbReference type="ARBA" id="ARBA00023128"/>
    </source>
</evidence>
<evidence type="ECO:0000259" key="4">
    <source>
        <dbReference type="Pfam" id="PF05347"/>
    </source>
</evidence>
<reference evidence="5 6" key="1">
    <citation type="journal article" date="2024" name="Nat. Commun.">
        <title>Phylogenomics reveals the evolutionary origins of lichenization in chlorophyte algae.</title>
        <authorList>
            <person name="Puginier C."/>
            <person name="Libourel C."/>
            <person name="Otte J."/>
            <person name="Skaloud P."/>
            <person name="Haon M."/>
            <person name="Grisel S."/>
            <person name="Petersen M."/>
            <person name="Berrin J.G."/>
            <person name="Delaux P.M."/>
            <person name="Dal Grande F."/>
            <person name="Keller J."/>
        </authorList>
    </citation>
    <scope>NUCLEOTIDE SEQUENCE [LARGE SCALE GENOMIC DNA]</scope>
    <source>
        <strain evidence="5 6">SAG 2036</strain>
    </source>
</reference>
<protein>
    <recommendedName>
        <fullName evidence="4">Complex 1 LYR protein domain-containing protein</fullName>
    </recommendedName>
</protein>
<dbReference type="InterPro" id="IPR008011">
    <property type="entry name" value="Complex1_LYR_dom"/>
</dbReference>
<sequence length="95" mass="10767">MATAVYRGLLRSCNQAFRNDVSMLKNAKSKIRSEFEVSAAERDPDRLKQLFAEGEEASDFIKTFVVQAELNDRGSYAMQVEKHHADTVAEEAELR</sequence>
<dbReference type="GO" id="GO:0034551">
    <property type="term" value="P:mitochondrial respiratory chain complex III assembly"/>
    <property type="evidence" value="ECO:0007669"/>
    <property type="project" value="InterPro"/>
</dbReference>
<dbReference type="EMBL" id="JALJOQ010000081">
    <property type="protein sequence ID" value="KAK9800765.1"/>
    <property type="molecule type" value="Genomic_DNA"/>
</dbReference>
<name>A0AAW1P073_9CHLO</name>
<comment type="subcellular location">
    <subcellularLocation>
        <location evidence="1">Mitochondrion matrix</location>
    </subcellularLocation>
</comment>
<dbReference type="PANTHER" id="PTHR46749:SF1">
    <property type="entry name" value="COMPLEX III ASSEMBLY FACTOR LYRM7"/>
    <property type="match status" value="1"/>
</dbReference>
<dbReference type="Proteomes" id="UP001465755">
    <property type="component" value="Unassembled WGS sequence"/>
</dbReference>
<keyword evidence="3" id="KW-0143">Chaperone</keyword>
<proteinExistence type="predicted"/>
<dbReference type="InterPro" id="IPR050435">
    <property type="entry name" value="MZM1/LYRM7"/>
</dbReference>
<dbReference type="PANTHER" id="PTHR46749">
    <property type="entry name" value="COMPLEX III ASSEMBLY FACTOR LYRM7"/>
    <property type="match status" value="1"/>
</dbReference>
<evidence type="ECO:0000256" key="1">
    <source>
        <dbReference type="ARBA" id="ARBA00004305"/>
    </source>
</evidence>
<evidence type="ECO:0000313" key="5">
    <source>
        <dbReference type="EMBL" id="KAK9800765.1"/>
    </source>
</evidence>
<dbReference type="AlphaFoldDB" id="A0AAW1P073"/>
<feature type="domain" description="Complex 1 LYR protein" evidence="4">
    <location>
        <begin position="4"/>
        <end position="58"/>
    </location>
</feature>
<evidence type="ECO:0000256" key="3">
    <source>
        <dbReference type="ARBA" id="ARBA00023186"/>
    </source>
</evidence>
<keyword evidence="6" id="KW-1185">Reference proteome</keyword>